<name>A0A6P4Y7K3_BRABE</name>
<dbReference type="RefSeq" id="XP_019614727.1">
    <property type="nucleotide sequence ID" value="XM_019759168.1"/>
</dbReference>
<evidence type="ECO:0000256" key="1">
    <source>
        <dbReference type="SAM" id="SignalP"/>
    </source>
</evidence>
<sequence length="141" mass="14742">MKGLVFVVAVALACCVTTCGALECPICNSVISRAECMRQPRQTCNASGIGIFPTPVCLTIQNKTAVNETWSNSCSTEELCIVAQKFNPVLCQPTRNTFTCYSCCDTDGCVGQPAAASAARISAVTMTTAALAVLMKNAAGF</sequence>
<evidence type="ECO:0000313" key="2">
    <source>
        <dbReference type="Proteomes" id="UP000515135"/>
    </source>
</evidence>
<proteinExistence type="predicted"/>
<dbReference type="Proteomes" id="UP000515135">
    <property type="component" value="Unplaced"/>
</dbReference>
<keyword evidence="1" id="KW-0732">Signal</keyword>
<protein>
    <submittedName>
        <fullName evidence="3">Uncharacterized protein LOC109462601</fullName>
    </submittedName>
</protein>
<reference evidence="3" key="1">
    <citation type="submission" date="2025-08" db="UniProtKB">
        <authorList>
            <consortium name="RefSeq"/>
        </authorList>
    </citation>
    <scope>IDENTIFICATION</scope>
    <source>
        <tissue evidence="3">Gonad</tissue>
    </source>
</reference>
<dbReference type="GeneID" id="109462601"/>
<dbReference type="KEGG" id="bbel:109462601"/>
<accession>A0A6P4Y7K3</accession>
<feature type="chain" id="PRO_5027803539" evidence="1">
    <location>
        <begin position="22"/>
        <end position="141"/>
    </location>
</feature>
<feature type="signal peptide" evidence="1">
    <location>
        <begin position="1"/>
        <end position="21"/>
    </location>
</feature>
<keyword evidence="2" id="KW-1185">Reference proteome</keyword>
<gene>
    <name evidence="3" type="primary">LOC109462601</name>
</gene>
<evidence type="ECO:0000313" key="3">
    <source>
        <dbReference type="RefSeq" id="XP_019614727.1"/>
    </source>
</evidence>
<dbReference type="AlphaFoldDB" id="A0A6P4Y7K3"/>
<organism evidence="2 3">
    <name type="scientific">Branchiostoma belcheri</name>
    <name type="common">Amphioxus</name>
    <dbReference type="NCBI Taxonomy" id="7741"/>
    <lineage>
        <taxon>Eukaryota</taxon>
        <taxon>Metazoa</taxon>
        <taxon>Chordata</taxon>
        <taxon>Cephalochordata</taxon>
        <taxon>Leptocardii</taxon>
        <taxon>Amphioxiformes</taxon>
        <taxon>Branchiostomatidae</taxon>
        <taxon>Branchiostoma</taxon>
    </lineage>
</organism>